<accession>A0A327Z6K0</accession>
<organism evidence="2 3">
    <name type="scientific">Actinoplanes lutulentus</name>
    <dbReference type="NCBI Taxonomy" id="1287878"/>
    <lineage>
        <taxon>Bacteria</taxon>
        <taxon>Bacillati</taxon>
        <taxon>Actinomycetota</taxon>
        <taxon>Actinomycetes</taxon>
        <taxon>Micromonosporales</taxon>
        <taxon>Micromonosporaceae</taxon>
        <taxon>Actinoplanes</taxon>
    </lineage>
</organism>
<keyword evidence="1" id="KW-0812">Transmembrane</keyword>
<feature type="transmembrane region" description="Helical" evidence="1">
    <location>
        <begin position="61"/>
        <end position="77"/>
    </location>
</feature>
<dbReference type="RefSeq" id="WP_111651714.1">
    <property type="nucleotide sequence ID" value="NZ_JACHWI010000005.1"/>
</dbReference>
<keyword evidence="1" id="KW-0472">Membrane</keyword>
<reference evidence="2 3" key="1">
    <citation type="submission" date="2018-06" db="EMBL/GenBank/DDBJ databases">
        <title>Genomic Encyclopedia of Type Strains, Phase III (KMG-III): the genomes of soil and plant-associated and newly described type strains.</title>
        <authorList>
            <person name="Whitman W."/>
        </authorList>
    </citation>
    <scope>NUCLEOTIDE SEQUENCE [LARGE SCALE GENOMIC DNA]</scope>
    <source>
        <strain evidence="2 3">CGMCC 4.7090</strain>
    </source>
</reference>
<evidence type="ECO:0000313" key="2">
    <source>
        <dbReference type="EMBL" id="RAK32808.1"/>
    </source>
</evidence>
<gene>
    <name evidence="2" type="ORF">B0I29_113103</name>
</gene>
<feature type="transmembrane region" description="Helical" evidence="1">
    <location>
        <begin position="106"/>
        <end position="124"/>
    </location>
</feature>
<sequence>MRTGLGHLLLRVANVNPRSVTTHSDRVLYRSIAVFIILYFIYATAGGAAFVDASTGYAHPWYQWLIGPLVAIGVVAYDRSVVGRVAVNYERLDSPDPRHLLRPPTLGLYLGRVGLALLFAVVITEPLMLARYRGEIDARLATVHGAQMERLDADGPVGAYTARLAELRRDTAREDTEVRVLTDRAAGKRDDAQLLYRQALADAGGRGVTRSPGCPRGGYCHQLVQRSRRLDDQALALDRQAAALQKQQRTARAQRAAEQVRLSEQISAEQAANAAVVRGDSGFGARTAAMWNLILADFWGVGVFYFGIALLLVALDCAAVALKFVSRGNAYERSEARAARLREHEASLIHEREIHDARTYGDATAKVIADGIEAASHDDGLVQAATEHARIVLHTAVVVDPSTLENPVTREAPATRPRINA</sequence>
<proteinExistence type="predicted"/>
<name>A0A327Z6K0_9ACTN</name>
<dbReference type="Pfam" id="PF14362">
    <property type="entry name" value="DUF4407"/>
    <property type="match status" value="1"/>
</dbReference>
<feature type="transmembrane region" description="Helical" evidence="1">
    <location>
        <begin position="27"/>
        <end position="49"/>
    </location>
</feature>
<keyword evidence="1" id="KW-1133">Transmembrane helix</keyword>
<comment type="caution">
    <text evidence="2">The sequence shown here is derived from an EMBL/GenBank/DDBJ whole genome shotgun (WGS) entry which is preliminary data.</text>
</comment>
<dbReference type="Proteomes" id="UP000249341">
    <property type="component" value="Unassembled WGS sequence"/>
</dbReference>
<dbReference type="EMBL" id="QLMJ01000013">
    <property type="protein sequence ID" value="RAK32808.1"/>
    <property type="molecule type" value="Genomic_DNA"/>
</dbReference>
<evidence type="ECO:0000256" key="1">
    <source>
        <dbReference type="SAM" id="Phobius"/>
    </source>
</evidence>
<evidence type="ECO:0000313" key="3">
    <source>
        <dbReference type="Proteomes" id="UP000249341"/>
    </source>
</evidence>
<dbReference type="OrthoDB" id="3279917at2"/>
<keyword evidence="3" id="KW-1185">Reference proteome</keyword>
<dbReference type="InterPro" id="IPR025519">
    <property type="entry name" value="DUF4407"/>
</dbReference>
<dbReference type="AlphaFoldDB" id="A0A327Z6K0"/>
<feature type="transmembrane region" description="Helical" evidence="1">
    <location>
        <begin position="303"/>
        <end position="325"/>
    </location>
</feature>
<protein>
    <submittedName>
        <fullName evidence="2">Uncharacterized protein DUF4407</fullName>
    </submittedName>
</protein>